<dbReference type="InterPro" id="IPR013780">
    <property type="entry name" value="Glyco_hydro_b"/>
</dbReference>
<gene>
    <name evidence="5" type="ORF">JK636_14475</name>
</gene>
<keyword evidence="6" id="KW-1185">Reference proteome</keyword>
<dbReference type="InterPro" id="IPR045857">
    <property type="entry name" value="O16G_dom_2"/>
</dbReference>
<name>A0ABS1TCG7_9CLOT</name>
<keyword evidence="2" id="KW-0378">Hydrolase</keyword>
<evidence type="ECO:0000313" key="6">
    <source>
        <dbReference type="Proteomes" id="UP000632377"/>
    </source>
</evidence>
<reference evidence="5 6" key="1">
    <citation type="submission" date="2021-01" db="EMBL/GenBank/DDBJ databases">
        <title>Genome public.</title>
        <authorList>
            <person name="Liu C."/>
            <person name="Sun Q."/>
        </authorList>
    </citation>
    <scope>NUCLEOTIDE SEQUENCE [LARGE SCALE GENOMIC DNA]</scope>
    <source>
        <strain evidence="5 6">YIM B02515</strain>
    </source>
</reference>
<protein>
    <submittedName>
        <fullName evidence="5">Alpha-glucosidase</fullName>
    </submittedName>
</protein>
<dbReference type="InterPro" id="IPR006047">
    <property type="entry name" value="GH13_cat_dom"/>
</dbReference>
<dbReference type="RefSeq" id="WP_202749713.1">
    <property type="nucleotide sequence ID" value="NZ_JAESWC010000009.1"/>
</dbReference>
<dbReference type="SMART" id="SM00642">
    <property type="entry name" value="Aamy"/>
    <property type="match status" value="1"/>
</dbReference>
<dbReference type="Pfam" id="PF23915">
    <property type="entry name" value="SusG_C"/>
    <property type="match status" value="1"/>
</dbReference>
<comment type="similarity">
    <text evidence="1">Belongs to the glycosyl hydrolase 13 family.</text>
</comment>
<keyword evidence="3" id="KW-0326">Glycosidase</keyword>
<dbReference type="Gene3D" id="3.90.400.10">
    <property type="entry name" value="Oligo-1,6-glucosidase, Domain 2"/>
    <property type="match status" value="1"/>
</dbReference>
<accession>A0ABS1TCG7</accession>
<organism evidence="5 6">
    <name type="scientific">Clostridium rhizosphaerae</name>
    <dbReference type="NCBI Taxonomy" id="2803861"/>
    <lineage>
        <taxon>Bacteria</taxon>
        <taxon>Bacillati</taxon>
        <taxon>Bacillota</taxon>
        <taxon>Clostridia</taxon>
        <taxon>Eubacteriales</taxon>
        <taxon>Clostridiaceae</taxon>
        <taxon>Clostridium</taxon>
    </lineage>
</organism>
<dbReference type="InterPro" id="IPR056300">
    <property type="entry name" value="SusG-like_C"/>
</dbReference>
<dbReference type="CDD" id="cd11333">
    <property type="entry name" value="AmyAc_SI_OligoGlu_DGase"/>
    <property type="match status" value="1"/>
</dbReference>
<evidence type="ECO:0000256" key="3">
    <source>
        <dbReference type="ARBA" id="ARBA00023295"/>
    </source>
</evidence>
<dbReference type="PANTHER" id="PTHR10357:SF179">
    <property type="entry name" value="NEUTRAL AND BASIC AMINO ACID TRANSPORT PROTEIN RBAT"/>
    <property type="match status" value="1"/>
</dbReference>
<evidence type="ECO:0000259" key="4">
    <source>
        <dbReference type="SMART" id="SM00642"/>
    </source>
</evidence>
<dbReference type="InterPro" id="IPR017853">
    <property type="entry name" value="GH"/>
</dbReference>
<evidence type="ECO:0000256" key="1">
    <source>
        <dbReference type="ARBA" id="ARBA00008061"/>
    </source>
</evidence>
<dbReference type="PANTHER" id="PTHR10357">
    <property type="entry name" value="ALPHA-AMYLASE FAMILY MEMBER"/>
    <property type="match status" value="1"/>
</dbReference>
<comment type="caution">
    <text evidence="5">The sequence shown here is derived from an EMBL/GenBank/DDBJ whole genome shotgun (WGS) entry which is preliminary data.</text>
</comment>
<dbReference type="SUPFAM" id="SSF51011">
    <property type="entry name" value="Glycosyl hydrolase domain"/>
    <property type="match status" value="1"/>
</dbReference>
<proteinExistence type="inferred from homology"/>
<dbReference type="Gene3D" id="3.20.20.80">
    <property type="entry name" value="Glycosidases"/>
    <property type="match status" value="1"/>
</dbReference>
<dbReference type="Pfam" id="PF00128">
    <property type="entry name" value="Alpha-amylase"/>
    <property type="match status" value="1"/>
</dbReference>
<dbReference type="SUPFAM" id="SSF51445">
    <property type="entry name" value="(Trans)glycosidases"/>
    <property type="match status" value="1"/>
</dbReference>
<evidence type="ECO:0000313" key="5">
    <source>
        <dbReference type="EMBL" id="MBL4936956.1"/>
    </source>
</evidence>
<dbReference type="EMBL" id="JAESWC010000009">
    <property type="protein sequence ID" value="MBL4936956.1"/>
    <property type="molecule type" value="Genomic_DNA"/>
</dbReference>
<dbReference type="Gene3D" id="2.60.40.1180">
    <property type="entry name" value="Golgi alpha-mannosidase II"/>
    <property type="match status" value="1"/>
</dbReference>
<sequence length="558" mass="65656">MTKKWWHDSIVYQIYPKSFQDTNGDGVGDVNGIIDHLDYLKELGVNVIWICPIFKSPMVDHGYDISDYYEIDPSFGTMKDMDELIEEAKKRDIKILMDLVINHSSDKHIWFQKAMEDLNSKYADYYIIKEGKDGNPPNNWRSIFGGSAWERIGDTNKYYLHLFTKGQPDLNWENEELRNELYKMVNYWLEKGLGGFRVDAISHIKKNFDYVNLPADGPDGLVGAWEYYQNADGIGEFLNELKEKTFKIYDSMTVAEADKLEGEKLRRFIGEDGYFSTVFDFSHAPYRIREEKWKDNYIAMVDEIRDRIFEKQLSSIDCGFLSNFIENHDMPRSADRLIPQEDISFYSETMLATMYFFLRGIPFIYQGQEIGMRDFPKKSIKEFLDVPTYQIYDRMLKEGLTKEEALNKINIESREHSRTPFQWSTQKNAGFTAGTPWFDINPNYKEINVESQREDDASLLSYYKKLTLLRSHEEYKEVFVYGDFVPFYKDKDGIVAYERKDENKRVIVINNWTNKENILEFNDGLKKILLNNYNKIFIDNASIKLMPYQSVVLEIGVK</sequence>
<feature type="domain" description="Glycosyl hydrolase family 13 catalytic" evidence="4">
    <location>
        <begin position="13"/>
        <end position="418"/>
    </location>
</feature>
<evidence type="ECO:0000256" key="2">
    <source>
        <dbReference type="ARBA" id="ARBA00022801"/>
    </source>
</evidence>
<dbReference type="Proteomes" id="UP000632377">
    <property type="component" value="Unassembled WGS sequence"/>
</dbReference>